<dbReference type="GO" id="GO:0016616">
    <property type="term" value="F:oxidoreductase activity, acting on the CH-OH group of donors, NAD or NADP as acceptor"/>
    <property type="evidence" value="ECO:0007669"/>
    <property type="project" value="TreeGrafter"/>
</dbReference>
<dbReference type="Gene3D" id="3.40.50.720">
    <property type="entry name" value="NAD(P)-binding Rossmann-like Domain"/>
    <property type="match status" value="1"/>
</dbReference>
<gene>
    <name evidence="5" type="primary">LOC112045577</name>
</gene>
<protein>
    <submittedName>
        <fullName evidence="5">15-hydroxyprostaglandin dehydrogenase [NAD(+)]-like</fullName>
    </submittedName>
</protein>
<dbReference type="GO" id="GO:0005737">
    <property type="term" value="C:cytoplasm"/>
    <property type="evidence" value="ECO:0007669"/>
    <property type="project" value="TreeGrafter"/>
</dbReference>
<dbReference type="KEGG" id="bany:112045577"/>
<comment type="similarity">
    <text evidence="1 3">Belongs to the short-chain dehydrogenases/reductases (SDR) family.</text>
</comment>
<evidence type="ECO:0000256" key="2">
    <source>
        <dbReference type="ARBA" id="ARBA00023002"/>
    </source>
</evidence>
<evidence type="ECO:0000313" key="4">
    <source>
        <dbReference type="Proteomes" id="UP001652582"/>
    </source>
</evidence>
<dbReference type="AlphaFoldDB" id="A0A6J1N3X1"/>
<dbReference type="Proteomes" id="UP001652582">
    <property type="component" value="Chromosome 19"/>
</dbReference>
<evidence type="ECO:0000256" key="1">
    <source>
        <dbReference type="ARBA" id="ARBA00006484"/>
    </source>
</evidence>
<dbReference type="Pfam" id="PF00106">
    <property type="entry name" value="adh_short"/>
    <property type="match status" value="1"/>
</dbReference>
<organism evidence="4 5">
    <name type="scientific">Bicyclus anynana</name>
    <name type="common">Squinting bush brown butterfly</name>
    <dbReference type="NCBI Taxonomy" id="110368"/>
    <lineage>
        <taxon>Eukaryota</taxon>
        <taxon>Metazoa</taxon>
        <taxon>Ecdysozoa</taxon>
        <taxon>Arthropoda</taxon>
        <taxon>Hexapoda</taxon>
        <taxon>Insecta</taxon>
        <taxon>Pterygota</taxon>
        <taxon>Neoptera</taxon>
        <taxon>Endopterygota</taxon>
        <taxon>Lepidoptera</taxon>
        <taxon>Glossata</taxon>
        <taxon>Ditrysia</taxon>
        <taxon>Papilionoidea</taxon>
        <taxon>Nymphalidae</taxon>
        <taxon>Satyrinae</taxon>
        <taxon>Satyrini</taxon>
        <taxon>Mycalesina</taxon>
        <taxon>Bicyclus</taxon>
    </lineage>
</organism>
<keyword evidence="2" id="KW-0560">Oxidoreductase</keyword>
<dbReference type="RefSeq" id="XP_023937596.1">
    <property type="nucleotide sequence ID" value="XM_024081828.2"/>
</dbReference>
<accession>A0A6J1N3X1</accession>
<dbReference type="GeneID" id="112045577"/>
<dbReference type="PRINTS" id="PR00081">
    <property type="entry name" value="GDHRDH"/>
</dbReference>
<dbReference type="PANTHER" id="PTHR44229:SF8">
    <property type="entry name" value="ALCOHOL DEHYDROGENASE-RELATED"/>
    <property type="match status" value="1"/>
</dbReference>
<dbReference type="PANTHER" id="PTHR44229">
    <property type="entry name" value="15-HYDROXYPROSTAGLANDIN DEHYDROGENASE [NAD(+)]"/>
    <property type="match status" value="1"/>
</dbReference>
<name>A0A6J1N3X1_BICAN</name>
<keyword evidence="4" id="KW-1185">Reference proteome</keyword>
<sequence length="278" mass="30633">MSQEKKVAGKNVLITGGASGLGAAYAEAFLNFGAENIAILDIDEKGGKDFAVKLNERYKNKASFFICDISKEEEIKDSFKQVLSAFKRIDVIINNAGILDDSINAWRTACDINWQGVVSFTRKGIDHMRKDDGGKGGTIINVSSTTALIKLNIVPVYSGCKSAVLHFDRCISTPNFYNSTGVRILTMCLGPTTTTMVNDIGKKVIDKKYTNFKTAMNTHFYQSVESAVNAFLKMFDEGNPGSVWMSDYNQPGRDITSILDEANKLLVKKLFPHDITLL</sequence>
<reference evidence="5" key="1">
    <citation type="submission" date="2025-08" db="UniProtKB">
        <authorList>
            <consortium name="RefSeq"/>
        </authorList>
    </citation>
    <scope>IDENTIFICATION</scope>
</reference>
<proteinExistence type="inferred from homology"/>
<evidence type="ECO:0000313" key="5">
    <source>
        <dbReference type="RefSeq" id="XP_023937596.1"/>
    </source>
</evidence>
<dbReference type="InterPro" id="IPR036291">
    <property type="entry name" value="NAD(P)-bd_dom_sf"/>
</dbReference>
<dbReference type="OrthoDB" id="417891at2759"/>
<dbReference type="InterPro" id="IPR002347">
    <property type="entry name" value="SDR_fam"/>
</dbReference>
<dbReference type="PRINTS" id="PR00080">
    <property type="entry name" value="SDRFAMILY"/>
</dbReference>
<evidence type="ECO:0000256" key="3">
    <source>
        <dbReference type="RuleBase" id="RU000363"/>
    </source>
</evidence>
<dbReference type="SUPFAM" id="SSF51735">
    <property type="entry name" value="NAD(P)-binding Rossmann-fold domains"/>
    <property type="match status" value="1"/>
</dbReference>